<accession>G5IJF1</accession>
<dbReference type="PATRIC" id="fig|742737.3.peg.3609"/>
<comment type="caution">
    <text evidence="1">The sequence shown here is derived from an EMBL/GenBank/DDBJ whole genome shotgun (WGS) entry which is preliminary data.</text>
</comment>
<reference evidence="1 2" key="1">
    <citation type="submission" date="2011-08" db="EMBL/GenBank/DDBJ databases">
        <title>The Genome Sequence of Clostridium hathewayi WAL-18680.</title>
        <authorList>
            <consortium name="The Broad Institute Genome Sequencing Platform"/>
            <person name="Earl A."/>
            <person name="Ward D."/>
            <person name="Feldgarden M."/>
            <person name="Gevers D."/>
            <person name="Finegold S.M."/>
            <person name="Summanen P.H."/>
            <person name="Molitoris D.R."/>
            <person name="Song M."/>
            <person name="Daigneault M."/>
            <person name="Allen-Vercoe E."/>
            <person name="Young S.K."/>
            <person name="Zeng Q."/>
            <person name="Gargeya S."/>
            <person name="Fitzgerald M."/>
            <person name="Haas B."/>
            <person name="Abouelleil A."/>
            <person name="Alvarado L."/>
            <person name="Arachchi H.M."/>
            <person name="Berlin A."/>
            <person name="Brown A."/>
            <person name="Chapman S.B."/>
            <person name="Chen Z."/>
            <person name="Dunbar C."/>
            <person name="Freedman E."/>
            <person name="Gearin G."/>
            <person name="Gellesch M."/>
            <person name="Goldberg J."/>
            <person name="Griggs A."/>
            <person name="Gujja S."/>
            <person name="Heiman D."/>
            <person name="Howarth C."/>
            <person name="Larson L."/>
            <person name="Lui A."/>
            <person name="MacDonald P.J.P."/>
            <person name="Montmayeur A."/>
            <person name="Murphy C."/>
            <person name="Neiman D."/>
            <person name="Pearson M."/>
            <person name="Priest M."/>
            <person name="Roberts A."/>
            <person name="Saif S."/>
            <person name="Shea T."/>
            <person name="Shenoy N."/>
            <person name="Sisk P."/>
            <person name="Stolte C."/>
            <person name="Sykes S."/>
            <person name="Wortman J."/>
            <person name="Nusbaum C."/>
            <person name="Birren B."/>
        </authorList>
    </citation>
    <scope>NUCLEOTIDE SEQUENCE [LARGE SCALE GENOMIC DNA]</scope>
    <source>
        <strain evidence="1 2">WAL-18680</strain>
    </source>
</reference>
<organism evidence="1 2">
    <name type="scientific">Hungatella hathewayi WAL-18680</name>
    <dbReference type="NCBI Taxonomy" id="742737"/>
    <lineage>
        <taxon>Bacteria</taxon>
        <taxon>Bacillati</taxon>
        <taxon>Bacillota</taxon>
        <taxon>Clostridia</taxon>
        <taxon>Lachnospirales</taxon>
        <taxon>Lachnospiraceae</taxon>
        <taxon>Hungatella</taxon>
    </lineage>
</organism>
<proteinExistence type="predicted"/>
<evidence type="ECO:0000313" key="2">
    <source>
        <dbReference type="Proteomes" id="UP000005384"/>
    </source>
</evidence>
<dbReference type="RefSeq" id="WP_006781620.1">
    <property type="nucleotide sequence ID" value="NZ_CP040506.1"/>
</dbReference>
<gene>
    <name evidence="1" type="ORF">HMPREF9473_03629</name>
</gene>
<keyword evidence="2" id="KW-1185">Reference proteome</keyword>
<sequence>MGKKTLQWHPGFQAEHYEEVGKMCDALEELFADELKRRVECGRMSFFVSLIRKKQEKGMAVDEIVDVLETDEELVRKMCHLLEEHPESTDEEIVERLRNQNK</sequence>
<protein>
    <submittedName>
        <fullName evidence="1">Uncharacterized protein</fullName>
    </submittedName>
</protein>
<dbReference type="Proteomes" id="UP000005384">
    <property type="component" value="Unassembled WGS sequence"/>
</dbReference>
<dbReference type="EMBL" id="ADLN01000102">
    <property type="protein sequence ID" value="EHI58386.1"/>
    <property type="molecule type" value="Genomic_DNA"/>
</dbReference>
<dbReference type="AlphaFoldDB" id="G5IJF1"/>
<dbReference type="HOGENOM" id="CLU_170990_0_0_9"/>
<evidence type="ECO:0000313" key="1">
    <source>
        <dbReference type="EMBL" id="EHI58386.1"/>
    </source>
</evidence>
<name>G5IJF1_9FIRM</name>